<comment type="caution">
    <text evidence="5">The sequence shown here is derived from an EMBL/GenBank/DDBJ whole genome shotgun (WGS) entry which is preliminary data.</text>
</comment>
<keyword evidence="1 2" id="KW-0732">Signal</keyword>
<dbReference type="GO" id="GO:0015276">
    <property type="term" value="F:ligand-gated monoatomic ion channel activity"/>
    <property type="evidence" value="ECO:0007669"/>
    <property type="project" value="InterPro"/>
</dbReference>
<evidence type="ECO:0000256" key="2">
    <source>
        <dbReference type="SAM" id="SignalP"/>
    </source>
</evidence>
<feature type="domain" description="Ionotropic glutamate receptor C-terminal" evidence="4">
    <location>
        <begin position="36"/>
        <end position="259"/>
    </location>
</feature>
<sequence length="262" mass="28592">MKKVIIMMMTALLVVLAACGANAEAPTKKSEDGKKTIVMGTSADYPPFESVDTKTNEIVGFDIDVAKYITKELGYNLEIKDQKFGGLIAALNKESVDFVMAGMVKNEERAKQVDFSSVYFTSHQVVLVPKGSDIKTTADLKGKKVGVQIGSTQAALAEDLNKKAPMKVEQWDKVNEMVEAMAGNKLDAIITVDTVAYGYTKDSDRLAQFNVEDDSLETGDPMSIALPKGSKLTADFNKVLKEMEENGEMDKLVEKWIKSGGQ</sequence>
<dbReference type="PROSITE" id="PS51257">
    <property type="entry name" value="PROKAR_LIPOPROTEIN"/>
    <property type="match status" value="1"/>
</dbReference>
<dbReference type="AlphaFoldDB" id="W7CRM3"/>
<dbReference type="InterPro" id="IPR001638">
    <property type="entry name" value="Solute-binding_3/MltF_N"/>
</dbReference>
<evidence type="ECO:0000256" key="1">
    <source>
        <dbReference type="ARBA" id="ARBA00022729"/>
    </source>
</evidence>
<accession>W7CRM3</accession>
<dbReference type="Gene3D" id="3.40.190.10">
    <property type="entry name" value="Periplasmic binding protein-like II"/>
    <property type="match status" value="2"/>
</dbReference>
<dbReference type="EMBL" id="AODH01000036">
    <property type="protein sequence ID" value="EUJ38366.1"/>
    <property type="molecule type" value="Genomic_DNA"/>
</dbReference>
<dbReference type="PANTHER" id="PTHR35936:SF17">
    <property type="entry name" value="ARGININE-BINDING EXTRACELLULAR PROTEIN ARTP"/>
    <property type="match status" value="1"/>
</dbReference>
<evidence type="ECO:0000259" key="4">
    <source>
        <dbReference type="SMART" id="SM00079"/>
    </source>
</evidence>
<name>W7CRM3_9LIST</name>
<dbReference type="STRING" id="1265861.BCAMP_08871"/>
<proteinExistence type="predicted"/>
<evidence type="ECO:0000259" key="3">
    <source>
        <dbReference type="SMART" id="SM00062"/>
    </source>
</evidence>
<dbReference type="SMART" id="SM00062">
    <property type="entry name" value="PBPb"/>
    <property type="match status" value="1"/>
</dbReference>
<dbReference type="PATRIC" id="fig|1265861.3.peg.1740"/>
<keyword evidence="6" id="KW-1185">Reference proteome</keyword>
<dbReference type="PANTHER" id="PTHR35936">
    <property type="entry name" value="MEMBRANE-BOUND LYTIC MUREIN TRANSGLYCOSYLASE F"/>
    <property type="match status" value="1"/>
</dbReference>
<feature type="chain" id="PRO_5004892536" evidence="2">
    <location>
        <begin position="24"/>
        <end position="262"/>
    </location>
</feature>
<dbReference type="Proteomes" id="UP000019243">
    <property type="component" value="Unassembled WGS sequence"/>
</dbReference>
<reference evidence="5 6" key="1">
    <citation type="submission" date="2012-12" db="EMBL/GenBank/DDBJ databases">
        <title>Novel taxa of Listeriaceae from agricultural environments in the United States.</title>
        <authorList>
            <person name="den Bakker H.C."/>
            <person name="Allred A."/>
            <person name="Warchocki S."/>
            <person name="Wright E.M."/>
            <person name="Burrell A."/>
            <person name="Nightingale K.K."/>
            <person name="Kephart D."/>
            <person name="Wiedmann M."/>
        </authorList>
    </citation>
    <scope>NUCLEOTIDE SEQUENCE [LARGE SCALE GENOMIC DNA]</scope>
    <source>
        <strain evidence="5 6">FSL F6-1037</strain>
    </source>
</reference>
<dbReference type="SMART" id="SM00079">
    <property type="entry name" value="PBPe"/>
    <property type="match status" value="1"/>
</dbReference>
<protein>
    <submittedName>
        <fullName evidence="5">Amino acid ABC transporter amino acid-binding protein</fullName>
    </submittedName>
</protein>
<dbReference type="SUPFAM" id="SSF53850">
    <property type="entry name" value="Periplasmic binding protein-like II"/>
    <property type="match status" value="1"/>
</dbReference>
<dbReference type="OrthoDB" id="8613538at2"/>
<evidence type="ECO:0000313" key="6">
    <source>
        <dbReference type="Proteomes" id="UP000019243"/>
    </source>
</evidence>
<organism evidence="5 6">
    <name type="scientific">Brochothrix campestris FSL F6-1037</name>
    <dbReference type="NCBI Taxonomy" id="1265861"/>
    <lineage>
        <taxon>Bacteria</taxon>
        <taxon>Bacillati</taxon>
        <taxon>Bacillota</taxon>
        <taxon>Bacilli</taxon>
        <taxon>Bacillales</taxon>
        <taxon>Listeriaceae</taxon>
        <taxon>Brochothrix</taxon>
    </lineage>
</organism>
<dbReference type="GO" id="GO:0016020">
    <property type="term" value="C:membrane"/>
    <property type="evidence" value="ECO:0007669"/>
    <property type="project" value="InterPro"/>
</dbReference>
<dbReference type="RefSeq" id="WP_035314955.1">
    <property type="nucleotide sequence ID" value="NZ_AODH01000036.1"/>
</dbReference>
<dbReference type="InterPro" id="IPR001320">
    <property type="entry name" value="Iontro_rcpt_C"/>
</dbReference>
<feature type="domain" description="Solute-binding protein family 3/N-terminal" evidence="3">
    <location>
        <begin position="36"/>
        <end position="260"/>
    </location>
</feature>
<gene>
    <name evidence="5" type="ORF">BCAMP_08871</name>
</gene>
<evidence type="ECO:0000313" key="5">
    <source>
        <dbReference type="EMBL" id="EUJ38366.1"/>
    </source>
</evidence>
<dbReference type="Pfam" id="PF00497">
    <property type="entry name" value="SBP_bac_3"/>
    <property type="match status" value="1"/>
</dbReference>
<feature type="signal peptide" evidence="2">
    <location>
        <begin position="1"/>
        <end position="23"/>
    </location>
</feature>